<feature type="transmembrane region" description="Helical" evidence="5">
    <location>
        <begin position="153"/>
        <end position="171"/>
    </location>
</feature>
<evidence type="ECO:0000259" key="6">
    <source>
        <dbReference type="Pfam" id="PF00892"/>
    </source>
</evidence>
<evidence type="ECO:0000256" key="1">
    <source>
        <dbReference type="ARBA" id="ARBA00004141"/>
    </source>
</evidence>
<dbReference type="SUPFAM" id="SSF103481">
    <property type="entry name" value="Multidrug resistance efflux transporter EmrE"/>
    <property type="match status" value="2"/>
</dbReference>
<keyword evidence="4 5" id="KW-0472">Membrane</keyword>
<comment type="caution">
    <text evidence="7">The sequence shown here is derived from an EMBL/GenBank/DDBJ whole genome shotgun (WGS) entry which is preliminary data.</text>
</comment>
<feature type="transmembrane region" description="Helical" evidence="5">
    <location>
        <begin position="353"/>
        <end position="375"/>
    </location>
</feature>
<evidence type="ECO:0000313" key="8">
    <source>
        <dbReference type="Proteomes" id="UP000003676"/>
    </source>
</evidence>
<gene>
    <name evidence="7" type="ORF">DESPIG_00493</name>
</gene>
<dbReference type="HOGENOM" id="CLU_646774_0_0_7"/>
<feature type="domain" description="EamA" evidence="6">
    <location>
        <begin position="269"/>
        <end position="398"/>
    </location>
</feature>
<dbReference type="InterPro" id="IPR000620">
    <property type="entry name" value="EamA_dom"/>
</dbReference>
<dbReference type="Proteomes" id="UP000003676">
    <property type="component" value="Unassembled WGS sequence"/>
</dbReference>
<keyword evidence="3 5" id="KW-1133">Transmembrane helix</keyword>
<feature type="transmembrane region" description="Helical" evidence="5">
    <location>
        <begin position="267"/>
        <end position="288"/>
    </location>
</feature>
<organism evidence="7 8">
    <name type="scientific">Desulfovibrio piger ATCC 29098</name>
    <dbReference type="NCBI Taxonomy" id="411464"/>
    <lineage>
        <taxon>Bacteria</taxon>
        <taxon>Pseudomonadati</taxon>
        <taxon>Thermodesulfobacteriota</taxon>
        <taxon>Desulfovibrionia</taxon>
        <taxon>Desulfovibrionales</taxon>
        <taxon>Desulfovibrionaceae</taxon>
        <taxon>Desulfovibrio</taxon>
    </lineage>
</organism>
<dbReference type="InterPro" id="IPR037185">
    <property type="entry name" value="EmrE-like"/>
</dbReference>
<dbReference type="EMBL" id="ABXU01000021">
    <property type="protein sequence ID" value="EEB34620.1"/>
    <property type="molecule type" value="Genomic_DNA"/>
</dbReference>
<feature type="transmembrane region" description="Helical" evidence="5">
    <location>
        <begin position="300"/>
        <end position="319"/>
    </location>
</feature>
<dbReference type="InterPro" id="IPR050638">
    <property type="entry name" value="AA-Vitamin_Transporters"/>
</dbReference>
<evidence type="ECO:0000313" key="7">
    <source>
        <dbReference type="EMBL" id="EEB34620.1"/>
    </source>
</evidence>
<keyword evidence="2 5" id="KW-0812">Transmembrane</keyword>
<dbReference type="AlphaFoldDB" id="B6WR13"/>
<feature type="transmembrane region" description="Helical" evidence="5">
    <location>
        <begin position="191"/>
        <end position="209"/>
    </location>
</feature>
<reference evidence="7 8" key="1">
    <citation type="submission" date="2008-10" db="EMBL/GenBank/DDBJ databases">
        <title>Draft genome sequence of Desulvovibrio piger (ATCC 29098).</title>
        <authorList>
            <person name="Sudarsanam P."/>
            <person name="Ley R."/>
            <person name="Guruge J."/>
            <person name="Turnbaugh P.J."/>
            <person name="Mahowald M."/>
            <person name="Liep D."/>
            <person name="Gordon J."/>
        </authorList>
    </citation>
    <scope>NUCLEOTIDE SEQUENCE [LARGE SCALE GENOMIC DNA]</scope>
    <source>
        <strain evidence="7 8">ATCC 29098</strain>
    </source>
</reference>
<accession>B6WR13</accession>
<feature type="transmembrane region" description="Helical" evidence="5">
    <location>
        <begin position="124"/>
        <end position="147"/>
    </location>
</feature>
<evidence type="ECO:0000256" key="4">
    <source>
        <dbReference type="ARBA" id="ARBA00023136"/>
    </source>
</evidence>
<feature type="transmembrane region" description="Helical" evidence="5">
    <location>
        <begin position="245"/>
        <end position="261"/>
    </location>
</feature>
<feature type="transmembrane region" description="Helical" evidence="5">
    <location>
        <begin position="215"/>
        <end position="233"/>
    </location>
</feature>
<dbReference type="STRING" id="901.DESPIGER_0140"/>
<feature type="transmembrane region" description="Helical" evidence="5">
    <location>
        <begin position="381"/>
        <end position="400"/>
    </location>
</feature>
<evidence type="ECO:0000256" key="5">
    <source>
        <dbReference type="SAM" id="Phobius"/>
    </source>
</evidence>
<dbReference type="PANTHER" id="PTHR32322:SF9">
    <property type="entry name" value="AMINO-ACID METABOLITE EFFLUX PUMP-RELATED"/>
    <property type="match status" value="1"/>
</dbReference>
<reference evidence="7 8" key="2">
    <citation type="submission" date="2008-10" db="EMBL/GenBank/DDBJ databases">
        <authorList>
            <person name="Fulton L."/>
            <person name="Clifton S."/>
            <person name="Fulton B."/>
            <person name="Xu J."/>
            <person name="Minx P."/>
            <person name="Pepin K.H."/>
            <person name="Johnson M."/>
            <person name="Bhonagiri V."/>
            <person name="Nash W.E."/>
            <person name="Mardis E.R."/>
            <person name="Wilson R.K."/>
        </authorList>
    </citation>
    <scope>NUCLEOTIDE SEQUENCE [LARGE SCALE GENOMIC DNA]</scope>
    <source>
        <strain evidence="7 8">ATCC 29098</strain>
    </source>
</reference>
<dbReference type="PANTHER" id="PTHR32322">
    <property type="entry name" value="INNER MEMBRANE TRANSPORTER"/>
    <property type="match status" value="1"/>
</dbReference>
<feature type="transmembrane region" description="Helical" evidence="5">
    <location>
        <begin position="325"/>
        <end position="346"/>
    </location>
</feature>
<feature type="domain" description="EamA" evidence="6">
    <location>
        <begin position="125"/>
        <end position="258"/>
    </location>
</feature>
<comment type="subcellular location">
    <subcellularLocation>
        <location evidence="1">Membrane</location>
        <topology evidence="1">Multi-pass membrane protein</topology>
    </subcellularLocation>
</comment>
<proteinExistence type="predicted"/>
<evidence type="ECO:0000256" key="2">
    <source>
        <dbReference type="ARBA" id="ARBA00022692"/>
    </source>
</evidence>
<dbReference type="eggNOG" id="COG0697">
    <property type="taxonomic scope" value="Bacteria"/>
</dbReference>
<dbReference type="Pfam" id="PF00892">
    <property type="entry name" value="EamA"/>
    <property type="match status" value="2"/>
</dbReference>
<sequence length="424" mass="46060">MPPGDFAVRQAHARMWIFVCRHPLRDRPLSESLLREAFLLQSCTRREAEGCIAAPREEEMEKFLQSCRMVLQKVRILLVIYERFLLNSRGVSSWRQGEKMTDSERSIPGTGPAARRVWQKGLPLALLTLLCMTLFALNSILCRLAMLHHGMDPVSYTAIRMTSGALMLFVLHRWRQRRHGQVPDWRGQGSWGAALALFTYMLAFSVAYVSMPTAAGALVIAVAVQTSMIGYGIHAGQRPNLGQTLGIGMAMAGLVVLLLPGLEAPPLPAACVMFVSGSAWGAYSLCGRKFRHAAEATTDNFIRCVPLVLVLMLALWWRLSLPPQGVVLALCAGALASALGYILWYALVPCYSIAAAAAAQLSVPVITALGAVVFVGEPITLRLVLCSAAILGGIFIVALWGQRHAVPRPDGKGCGQSADTASRR</sequence>
<protein>
    <submittedName>
        <fullName evidence="7">Putative membrane protein</fullName>
    </submittedName>
</protein>
<dbReference type="GO" id="GO:0016020">
    <property type="term" value="C:membrane"/>
    <property type="evidence" value="ECO:0007669"/>
    <property type="project" value="UniProtKB-SubCell"/>
</dbReference>
<name>B6WR13_9BACT</name>
<evidence type="ECO:0000256" key="3">
    <source>
        <dbReference type="ARBA" id="ARBA00022989"/>
    </source>
</evidence>